<proteinExistence type="predicted"/>
<dbReference type="Proteomes" id="UP001444071">
    <property type="component" value="Unassembled WGS sequence"/>
</dbReference>
<keyword evidence="5" id="KW-0539">Nucleus</keyword>
<evidence type="ECO:0000256" key="7">
    <source>
        <dbReference type="SAM" id="SignalP"/>
    </source>
</evidence>
<name>A0ABV0WBY7_9TELE</name>
<comment type="caution">
    <text evidence="8">The sequence shown here is derived from an EMBL/GenBank/DDBJ whole genome shotgun (WGS) entry which is preliminary data.</text>
</comment>
<accession>A0ABV0WBY7</accession>
<feature type="non-terminal residue" evidence="8">
    <location>
        <position position="126"/>
    </location>
</feature>
<keyword evidence="6" id="KW-0131">Cell cycle</keyword>
<protein>
    <submittedName>
        <fullName evidence="8">Uncharacterized protein</fullName>
    </submittedName>
</protein>
<keyword evidence="7" id="KW-0732">Signal</keyword>
<reference evidence="8 9" key="1">
    <citation type="submission" date="2021-06" db="EMBL/GenBank/DDBJ databases">
        <authorList>
            <person name="Palmer J.M."/>
        </authorList>
    </citation>
    <scope>NUCLEOTIDE SEQUENCE [LARGE SCALE GENOMIC DNA]</scope>
    <source>
        <strain evidence="8 9">XR_2019</strain>
        <tissue evidence="8">Muscle</tissue>
    </source>
</reference>
<keyword evidence="4" id="KW-0067">ATP-binding</keyword>
<evidence type="ECO:0000256" key="3">
    <source>
        <dbReference type="ARBA" id="ARBA00022763"/>
    </source>
</evidence>
<feature type="chain" id="PRO_5045885611" evidence="7">
    <location>
        <begin position="34"/>
        <end position="126"/>
    </location>
</feature>
<feature type="signal peptide" evidence="7">
    <location>
        <begin position="1"/>
        <end position="33"/>
    </location>
</feature>
<dbReference type="PANTHER" id="PTHR12172:SF0">
    <property type="entry name" value="CELL CYCLE CHECKPOINT PROTEIN RAD17"/>
    <property type="match status" value="1"/>
</dbReference>
<organism evidence="8 9">
    <name type="scientific">Xenotaenia resolanae</name>
    <dbReference type="NCBI Taxonomy" id="208358"/>
    <lineage>
        <taxon>Eukaryota</taxon>
        <taxon>Metazoa</taxon>
        <taxon>Chordata</taxon>
        <taxon>Craniata</taxon>
        <taxon>Vertebrata</taxon>
        <taxon>Euteleostomi</taxon>
        <taxon>Actinopterygii</taxon>
        <taxon>Neopterygii</taxon>
        <taxon>Teleostei</taxon>
        <taxon>Neoteleostei</taxon>
        <taxon>Acanthomorphata</taxon>
        <taxon>Ovalentaria</taxon>
        <taxon>Atherinomorphae</taxon>
        <taxon>Cyprinodontiformes</taxon>
        <taxon>Goodeidae</taxon>
        <taxon>Xenotaenia</taxon>
    </lineage>
</organism>
<dbReference type="EMBL" id="JAHRIM010041279">
    <property type="protein sequence ID" value="MEQ2267077.1"/>
    <property type="molecule type" value="Genomic_DNA"/>
</dbReference>
<keyword evidence="3" id="KW-0227">DNA damage</keyword>
<comment type="subcellular location">
    <subcellularLocation>
        <location evidence="1">Nucleus</location>
    </subcellularLocation>
</comment>
<keyword evidence="9" id="KW-1185">Reference proteome</keyword>
<evidence type="ECO:0000256" key="1">
    <source>
        <dbReference type="ARBA" id="ARBA00004123"/>
    </source>
</evidence>
<evidence type="ECO:0000256" key="5">
    <source>
        <dbReference type="ARBA" id="ARBA00023242"/>
    </source>
</evidence>
<evidence type="ECO:0000256" key="4">
    <source>
        <dbReference type="ARBA" id="ARBA00022840"/>
    </source>
</evidence>
<evidence type="ECO:0000256" key="2">
    <source>
        <dbReference type="ARBA" id="ARBA00022741"/>
    </source>
</evidence>
<evidence type="ECO:0000313" key="8">
    <source>
        <dbReference type="EMBL" id="MEQ2267077.1"/>
    </source>
</evidence>
<dbReference type="PANTHER" id="PTHR12172">
    <property type="entry name" value="CELL CYCLE CHECKPOINT PROTEIN RAD17"/>
    <property type="match status" value="1"/>
</dbReference>
<evidence type="ECO:0000313" key="9">
    <source>
        <dbReference type="Proteomes" id="UP001444071"/>
    </source>
</evidence>
<gene>
    <name evidence="8" type="ORF">XENORESO_001420</name>
</gene>
<sequence length="126" mass="14182">MLTVKRCSDHSGCYIFCSLVLVLVLLPFRSTRAASGNKTSLLRFSLAFYNSARFTVPLFYIIHSSFNPVAPTTMMKVLKNILYTETEKQRHKSLYVPDKSELEMLCSGTSGDIRSAINSLQFCCLP</sequence>
<keyword evidence="2" id="KW-0547">Nucleotide-binding</keyword>
<evidence type="ECO:0000256" key="6">
    <source>
        <dbReference type="ARBA" id="ARBA00023306"/>
    </source>
</evidence>
<dbReference type="InterPro" id="IPR004582">
    <property type="entry name" value="Checkpoint_prot_Rad17_Rad24"/>
</dbReference>